<dbReference type="InterPro" id="IPR051689">
    <property type="entry name" value="Sterol_desaturase/TMEM195"/>
</dbReference>
<dbReference type="AlphaFoldDB" id="A0A399RKD0"/>
<evidence type="ECO:0000256" key="6">
    <source>
        <dbReference type="ARBA" id="ARBA00023136"/>
    </source>
</evidence>
<evidence type="ECO:0000256" key="2">
    <source>
        <dbReference type="ARBA" id="ARBA00022692"/>
    </source>
</evidence>
<keyword evidence="3 8" id="KW-1133">Transmembrane helix</keyword>
<accession>A0A399RKD0</accession>
<feature type="transmembrane region" description="Helical" evidence="8">
    <location>
        <begin position="129"/>
        <end position="153"/>
    </location>
</feature>
<feature type="transmembrane region" description="Helical" evidence="8">
    <location>
        <begin position="33"/>
        <end position="60"/>
    </location>
</feature>
<dbReference type="GO" id="GO:0016020">
    <property type="term" value="C:membrane"/>
    <property type="evidence" value="ECO:0007669"/>
    <property type="project" value="GOC"/>
</dbReference>
<comment type="caution">
    <text evidence="10">The sequence shown here is derived from an EMBL/GenBank/DDBJ whole genome shotgun (WGS) entry which is preliminary data.</text>
</comment>
<feature type="transmembrane region" description="Helical" evidence="8">
    <location>
        <begin position="67"/>
        <end position="91"/>
    </location>
</feature>
<dbReference type="OrthoDB" id="9770329at2"/>
<evidence type="ECO:0000256" key="1">
    <source>
        <dbReference type="ARBA" id="ARBA00004127"/>
    </source>
</evidence>
<feature type="region of interest" description="Disordered" evidence="7">
    <location>
        <begin position="244"/>
        <end position="266"/>
    </location>
</feature>
<dbReference type="GO" id="GO:0008610">
    <property type="term" value="P:lipid biosynthetic process"/>
    <property type="evidence" value="ECO:0007669"/>
    <property type="project" value="InterPro"/>
</dbReference>
<keyword evidence="4" id="KW-0560">Oxidoreductase</keyword>
<keyword evidence="5" id="KW-0443">Lipid metabolism</keyword>
<evidence type="ECO:0000313" key="11">
    <source>
        <dbReference type="Proteomes" id="UP000265845"/>
    </source>
</evidence>
<name>A0A399RKD0_9PROT</name>
<keyword evidence="2 8" id="KW-0812">Transmembrane</keyword>
<dbReference type="Proteomes" id="UP000265845">
    <property type="component" value="Unassembled WGS sequence"/>
</dbReference>
<dbReference type="InterPro" id="IPR006694">
    <property type="entry name" value="Fatty_acid_hydroxylase"/>
</dbReference>
<comment type="subcellular location">
    <subcellularLocation>
        <location evidence="1">Endomembrane system</location>
        <topology evidence="1">Multi-pass membrane protein</topology>
    </subcellularLocation>
</comment>
<evidence type="ECO:0000256" key="7">
    <source>
        <dbReference type="SAM" id="MobiDB-lite"/>
    </source>
</evidence>
<evidence type="ECO:0000256" key="3">
    <source>
        <dbReference type="ARBA" id="ARBA00022989"/>
    </source>
</evidence>
<evidence type="ECO:0000256" key="5">
    <source>
        <dbReference type="ARBA" id="ARBA00023098"/>
    </source>
</evidence>
<dbReference type="PANTHER" id="PTHR21624:SF1">
    <property type="entry name" value="ALKYLGLYCEROL MONOOXYGENASE"/>
    <property type="match status" value="1"/>
</dbReference>
<dbReference type="GO" id="GO:0006643">
    <property type="term" value="P:membrane lipid metabolic process"/>
    <property type="evidence" value="ECO:0007669"/>
    <property type="project" value="TreeGrafter"/>
</dbReference>
<proteinExistence type="predicted"/>
<dbReference type="EMBL" id="QWGA01000003">
    <property type="protein sequence ID" value="RIJ30983.1"/>
    <property type="molecule type" value="Genomic_DNA"/>
</dbReference>
<evidence type="ECO:0000256" key="8">
    <source>
        <dbReference type="SAM" id="Phobius"/>
    </source>
</evidence>
<keyword evidence="6 8" id="KW-0472">Membrane</keyword>
<protein>
    <submittedName>
        <fullName evidence="10">Sterol desaturase family protein</fullName>
    </submittedName>
</protein>
<dbReference type="RefSeq" id="WP_119452483.1">
    <property type="nucleotide sequence ID" value="NZ_QWGA01000003.1"/>
</dbReference>
<dbReference type="GO" id="GO:0005506">
    <property type="term" value="F:iron ion binding"/>
    <property type="evidence" value="ECO:0007669"/>
    <property type="project" value="InterPro"/>
</dbReference>
<gene>
    <name evidence="10" type="ORF">D1222_01560</name>
</gene>
<sequence length="266" mass="29048">MGVFAGVFISLVLLEMLAPRREAALPRAQRWPGAGAIFIAGAVIGRLVLPAGLAGIALLADEAGFGVFNVMGAPVWLVAIAAFLVMDLAVWSQHVAMHHVPFLWRLHRVHHSDPHIDVMTALRFHPAEIIVSLVWKGAVVFLFGIPAWAAFAFEVALNAFAQFNHANWKIAPCIDSALRKLVVTPDMHRVHHSVHRAEANQNFGFCLSVWDRIFRVYQAQPAAGHEAMKIGQESWREAGDQNPLPLLVQPLKSPPQSSTGRGAPGV</sequence>
<dbReference type="GO" id="GO:0012505">
    <property type="term" value="C:endomembrane system"/>
    <property type="evidence" value="ECO:0007669"/>
    <property type="project" value="UniProtKB-SubCell"/>
</dbReference>
<dbReference type="PANTHER" id="PTHR21624">
    <property type="entry name" value="STEROL DESATURASE-RELATED PROTEIN"/>
    <property type="match status" value="1"/>
</dbReference>
<dbReference type="Pfam" id="PF04116">
    <property type="entry name" value="FA_hydroxylase"/>
    <property type="match status" value="1"/>
</dbReference>
<evidence type="ECO:0000256" key="4">
    <source>
        <dbReference type="ARBA" id="ARBA00023002"/>
    </source>
</evidence>
<evidence type="ECO:0000313" key="10">
    <source>
        <dbReference type="EMBL" id="RIJ30983.1"/>
    </source>
</evidence>
<organism evidence="10 11">
    <name type="scientific">Henriciella algicola</name>
    <dbReference type="NCBI Taxonomy" id="1608422"/>
    <lineage>
        <taxon>Bacteria</taxon>
        <taxon>Pseudomonadati</taxon>
        <taxon>Pseudomonadota</taxon>
        <taxon>Alphaproteobacteria</taxon>
        <taxon>Hyphomonadales</taxon>
        <taxon>Hyphomonadaceae</taxon>
        <taxon>Henriciella</taxon>
    </lineage>
</organism>
<evidence type="ECO:0000259" key="9">
    <source>
        <dbReference type="Pfam" id="PF04116"/>
    </source>
</evidence>
<reference evidence="10 11" key="1">
    <citation type="submission" date="2018-08" db="EMBL/GenBank/DDBJ databases">
        <title>Henriciella mobilis sp. nov., isolated from seawater.</title>
        <authorList>
            <person name="Cheng H."/>
            <person name="Wu Y.-H."/>
            <person name="Xu X.-W."/>
            <person name="Guo L.-L."/>
        </authorList>
    </citation>
    <scope>NUCLEOTIDE SEQUENCE [LARGE SCALE GENOMIC DNA]</scope>
    <source>
        <strain evidence="10 11">CCUG67844</strain>
    </source>
</reference>
<keyword evidence="11" id="KW-1185">Reference proteome</keyword>
<dbReference type="GO" id="GO:0050479">
    <property type="term" value="F:glyceryl-ether monooxygenase activity"/>
    <property type="evidence" value="ECO:0007669"/>
    <property type="project" value="TreeGrafter"/>
</dbReference>
<feature type="domain" description="Fatty acid hydroxylase" evidence="9">
    <location>
        <begin position="80"/>
        <end position="215"/>
    </location>
</feature>